<name>A0A5J4LH65_9ACTN</name>
<evidence type="ECO:0000256" key="4">
    <source>
        <dbReference type="ARBA" id="ARBA00023088"/>
    </source>
</evidence>
<dbReference type="AlphaFoldDB" id="A0A5J4LH65"/>
<feature type="domain" description="Gram-positive cocci surface proteins LPxTG" evidence="7">
    <location>
        <begin position="143"/>
        <end position="179"/>
    </location>
</feature>
<dbReference type="NCBIfam" id="TIGR01167">
    <property type="entry name" value="LPXTG_anchor"/>
    <property type="match status" value="1"/>
</dbReference>
<keyword evidence="6" id="KW-0472">Membrane</keyword>
<accession>A0A5J4LH65</accession>
<feature type="transmembrane region" description="Helical" evidence="6">
    <location>
        <begin position="154"/>
        <end position="174"/>
    </location>
</feature>
<evidence type="ECO:0000256" key="2">
    <source>
        <dbReference type="ARBA" id="ARBA00022525"/>
    </source>
</evidence>
<evidence type="ECO:0000256" key="6">
    <source>
        <dbReference type="SAM" id="Phobius"/>
    </source>
</evidence>
<evidence type="ECO:0000256" key="3">
    <source>
        <dbReference type="ARBA" id="ARBA00022729"/>
    </source>
</evidence>
<evidence type="ECO:0000313" key="8">
    <source>
        <dbReference type="EMBL" id="GES30866.1"/>
    </source>
</evidence>
<protein>
    <recommendedName>
        <fullName evidence="7">Gram-positive cocci surface proteins LPxTG domain-containing protein</fullName>
    </recommendedName>
</protein>
<evidence type="ECO:0000256" key="1">
    <source>
        <dbReference type="ARBA" id="ARBA00022512"/>
    </source>
</evidence>
<dbReference type="EMBL" id="BLAG01000009">
    <property type="protein sequence ID" value="GES30866.1"/>
    <property type="molecule type" value="Genomic_DNA"/>
</dbReference>
<reference evidence="8 9" key="1">
    <citation type="submission" date="2019-10" db="EMBL/GenBank/DDBJ databases">
        <title>Whole genome shotgun sequence of Streptomyces angustmyceticus NBRC 3934.</title>
        <authorList>
            <person name="Hosoyama A."/>
            <person name="Ichikawa N."/>
            <person name="Kimura A."/>
            <person name="Kitahashi Y."/>
            <person name="Komaki H."/>
            <person name="Uohara A."/>
        </authorList>
    </citation>
    <scope>NUCLEOTIDE SEQUENCE [LARGE SCALE GENOMIC DNA]</scope>
    <source>
        <strain evidence="8 9">NBRC 3934</strain>
    </source>
</reference>
<evidence type="ECO:0000259" key="7">
    <source>
        <dbReference type="PROSITE" id="PS50847"/>
    </source>
</evidence>
<keyword evidence="4" id="KW-0572">Peptidoglycan-anchor</keyword>
<evidence type="ECO:0000313" key="9">
    <source>
        <dbReference type="Proteomes" id="UP000325598"/>
    </source>
</evidence>
<dbReference type="PROSITE" id="PS50847">
    <property type="entry name" value="GRAM_POS_ANCHORING"/>
    <property type="match status" value="1"/>
</dbReference>
<dbReference type="Proteomes" id="UP000325598">
    <property type="component" value="Unassembled WGS sequence"/>
</dbReference>
<keyword evidence="3" id="KW-0732">Signal</keyword>
<dbReference type="InterPro" id="IPR019931">
    <property type="entry name" value="LPXTG_anchor"/>
</dbReference>
<keyword evidence="9" id="KW-1185">Reference proteome</keyword>
<keyword evidence="6" id="KW-1133">Transmembrane helix</keyword>
<organism evidence="8 9">
    <name type="scientific">Streptomyces angustmyceticus</name>
    <dbReference type="NCBI Taxonomy" id="285578"/>
    <lineage>
        <taxon>Bacteria</taxon>
        <taxon>Bacillati</taxon>
        <taxon>Actinomycetota</taxon>
        <taxon>Actinomycetes</taxon>
        <taxon>Kitasatosporales</taxon>
        <taxon>Streptomycetaceae</taxon>
        <taxon>Streptomyces</taxon>
    </lineage>
</organism>
<keyword evidence="6" id="KW-0812">Transmembrane</keyword>
<proteinExistence type="predicted"/>
<gene>
    <name evidence="8" type="ORF">San01_33530</name>
</gene>
<feature type="compositionally biased region" description="Low complexity" evidence="5">
    <location>
        <begin position="90"/>
        <end position="109"/>
    </location>
</feature>
<evidence type="ECO:0000256" key="5">
    <source>
        <dbReference type="SAM" id="MobiDB-lite"/>
    </source>
</evidence>
<comment type="caution">
    <text evidence="8">The sequence shown here is derived from an EMBL/GenBank/DDBJ whole genome shotgun (WGS) entry which is preliminary data.</text>
</comment>
<feature type="region of interest" description="Disordered" evidence="5">
    <location>
        <begin position="60"/>
        <end position="150"/>
    </location>
</feature>
<sequence length="179" mass="17314">MTGEGAIRRRPSKNVEQPTVKSTRTSRTSAGLRPYAPRSRGAAAAGLVAALALTGLSAAGTAHAEGGPRPSPTQASSAPPSAVPRPSAPSTPSASPTHPGPQPSDATAPPSAPPTSPGTRGDGGPPATPRPAPAKGADSNKELARTGASSTATVALGAGAAALIAVGGGAVYAARRRRD</sequence>
<keyword evidence="1" id="KW-0134">Cell wall</keyword>
<keyword evidence="2" id="KW-0964">Secreted</keyword>
<feature type="region of interest" description="Disordered" evidence="5">
    <location>
        <begin position="1"/>
        <end position="43"/>
    </location>
</feature>
<feature type="compositionally biased region" description="Polar residues" evidence="5">
    <location>
        <begin position="14"/>
        <end position="29"/>
    </location>
</feature>